<dbReference type="STRING" id="99656.SAMN05421659_11949"/>
<dbReference type="RefSeq" id="WP_092457132.1">
    <property type="nucleotide sequence ID" value="NZ_FOJI01000019.1"/>
</dbReference>
<feature type="transmembrane region" description="Helical" evidence="1">
    <location>
        <begin position="12"/>
        <end position="36"/>
    </location>
</feature>
<keyword evidence="1" id="KW-0812">Transmembrane</keyword>
<feature type="transmembrane region" description="Helical" evidence="1">
    <location>
        <begin position="204"/>
        <end position="225"/>
    </location>
</feature>
<dbReference type="AlphaFoldDB" id="A0A1I0RMV6"/>
<keyword evidence="1" id="KW-1133">Transmembrane helix</keyword>
<feature type="transmembrane region" description="Helical" evidence="1">
    <location>
        <begin position="172"/>
        <end position="192"/>
    </location>
</feature>
<protein>
    <submittedName>
        <fullName evidence="2">Uncharacterized protein</fullName>
    </submittedName>
</protein>
<evidence type="ECO:0000313" key="2">
    <source>
        <dbReference type="EMBL" id="SEW42597.1"/>
    </source>
</evidence>
<accession>A0A1I0RMV6</accession>
<feature type="transmembrane region" description="Helical" evidence="1">
    <location>
        <begin position="251"/>
        <end position="274"/>
    </location>
</feature>
<proteinExistence type="predicted"/>
<sequence length="284" mass="32244">MSKHKKGTSSFLISTIVALLLSIFLTMASYLGGIYFGAFNKTVVLDSINKTSYYNAVMDNTLDSAESMAIPIGLKPEVFYNVFTLEETSAEGKALIQADLAEKDYTPNTSKVVDRLVTNINLYLKRNNLTVTTEQQANITTFANDIGNEYANNLSIPYITYYTSLRNIFLKLVYFGVPLLLLLSAFAVSLLIKMQKWIHKSLRFVAYSTLSASIMTAGFPIFLLVTGPYKRLNVTPEYFYNFIVHYITESLFTFIYISVLLFVISIVVMIVIFFKKRELIRKRN</sequence>
<gene>
    <name evidence="2" type="ORF">SAMN05421659_11949</name>
</gene>
<dbReference type="OrthoDB" id="2046373at2"/>
<dbReference type="EMBL" id="FOJI01000019">
    <property type="protein sequence ID" value="SEW42597.1"/>
    <property type="molecule type" value="Genomic_DNA"/>
</dbReference>
<evidence type="ECO:0000313" key="3">
    <source>
        <dbReference type="Proteomes" id="UP000199701"/>
    </source>
</evidence>
<keyword evidence="1" id="KW-0472">Membrane</keyword>
<organism evidence="2 3">
    <name type="scientific">[Clostridium] fimetarium</name>
    <dbReference type="NCBI Taxonomy" id="99656"/>
    <lineage>
        <taxon>Bacteria</taxon>
        <taxon>Bacillati</taxon>
        <taxon>Bacillota</taxon>
        <taxon>Clostridia</taxon>
        <taxon>Lachnospirales</taxon>
        <taxon>Lachnospiraceae</taxon>
    </lineage>
</organism>
<evidence type="ECO:0000256" key="1">
    <source>
        <dbReference type="SAM" id="Phobius"/>
    </source>
</evidence>
<dbReference type="Proteomes" id="UP000199701">
    <property type="component" value="Unassembled WGS sequence"/>
</dbReference>
<keyword evidence="3" id="KW-1185">Reference proteome</keyword>
<name>A0A1I0RMV6_9FIRM</name>
<reference evidence="2 3" key="1">
    <citation type="submission" date="2016-10" db="EMBL/GenBank/DDBJ databases">
        <authorList>
            <person name="de Groot N.N."/>
        </authorList>
    </citation>
    <scope>NUCLEOTIDE SEQUENCE [LARGE SCALE GENOMIC DNA]</scope>
    <source>
        <strain evidence="2 3">DSM 9179</strain>
    </source>
</reference>